<dbReference type="AlphaFoldDB" id="A0A9Q1GNF6"/>
<dbReference type="Pfam" id="PF00078">
    <property type="entry name" value="RVT_1"/>
    <property type="match status" value="1"/>
</dbReference>
<evidence type="ECO:0000313" key="3">
    <source>
        <dbReference type="Proteomes" id="UP001153076"/>
    </source>
</evidence>
<gene>
    <name evidence="2" type="ORF">Cgig2_011176</name>
</gene>
<comment type="caution">
    <text evidence="2">The sequence shown here is derived from an EMBL/GenBank/DDBJ whole genome shotgun (WGS) entry which is preliminary data.</text>
</comment>
<dbReference type="InterPro" id="IPR000477">
    <property type="entry name" value="RT_dom"/>
</dbReference>
<protein>
    <recommendedName>
        <fullName evidence="1">Reverse transcriptase domain-containing protein</fullName>
    </recommendedName>
</protein>
<dbReference type="OrthoDB" id="1934719at2759"/>
<accession>A0A9Q1GNF6</accession>
<evidence type="ECO:0000259" key="1">
    <source>
        <dbReference type="Pfam" id="PF00078"/>
    </source>
</evidence>
<proteinExistence type="predicted"/>
<dbReference type="EMBL" id="JAKOGI010002273">
    <property type="protein sequence ID" value="KAJ8422379.1"/>
    <property type="molecule type" value="Genomic_DNA"/>
</dbReference>
<name>A0A9Q1GNF6_9CARY</name>
<feature type="domain" description="Reverse transcriptase" evidence="1">
    <location>
        <begin position="22"/>
        <end position="114"/>
    </location>
</feature>
<dbReference type="Proteomes" id="UP001153076">
    <property type="component" value="Unassembled WGS sequence"/>
</dbReference>
<organism evidence="2 3">
    <name type="scientific">Carnegiea gigantea</name>
    <dbReference type="NCBI Taxonomy" id="171969"/>
    <lineage>
        <taxon>Eukaryota</taxon>
        <taxon>Viridiplantae</taxon>
        <taxon>Streptophyta</taxon>
        <taxon>Embryophyta</taxon>
        <taxon>Tracheophyta</taxon>
        <taxon>Spermatophyta</taxon>
        <taxon>Magnoliopsida</taxon>
        <taxon>eudicotyledons</taxon>
        <taxon>Gunneridae</taxon>
        <taxon>Pentapetalae</taxon>
        <taxon>Caryophyllales</taxon>
        <taxon>Cactineae</taxon>
        <taxon>Cactaceae</taxon>
        <taxon>Cactoideae</taxon>
        <taxon>Echinocereeae</taxon>
        <taxon>Carnegiea</taxon>
    </lineage>
</organism>
<sequence>MCKSISYTTITLLPKVKQPITARDYTLIACCSILGKTVSNVFENRLKTVLPNIICNSQPTFISGRQIGDNIPLAFELRANISPRCVFKVDLREVYDSVEWAYLREVVLRLGFPIRLVKWVPGVNFYPRCKKFDLTDLIFADDLLLFARGDLILAHPLFNNF</sequence>
<reference evidence="2" key="1">
    <citation type="submission" date="2022-04" db="EMBL/GenBank/DDBJ databases">
        <title>Carnegiea gigantea Genome sequencing and assembly v2.</title>
        <authorList>
            <person name="Copetti D."/>
            <person name="Sanderson M.J."/>
            <person name="Burquez A."/>
            <person name="Wojciechowski M.F."/>
        </authorList>
    </citation>
    <scope>NUCLEOTIDE SEQUENCE</scope>
    <source>
        <strain evidence="2">SGP5-SGP5p</strain>
        <tissue evidence="2">Aerial part</tissue>
    </source>
</reference>
<evidence type="ECO:0000313" key="2">
    <source>
        <dbReference type="EMBL" id="KAJ8422379.1"/>
    </source>
</evidence>
<keyword evidence="3" id="KW-1185">Reference proteome</keyword>